<reference evidence="3 4" key="1">
    <citation type="submission" date="2024-08" db="EMBL/GenBank/DDBJ databases">
        <title>Insights into the chromosomal genome structure of Flemingia macrophylla.</title>
        <authorList>
            <person name="Ding Y."/>
            <person name="Zhao Y."/>
            <person name="Bi W."/>
            <person name="Wu M."/>
            <person name="Zhao G."/>
            <person name="Gong Y."/>
            <person name="Li W."/>
            <person name="Zhang P."/>
        </authorList>
    </citation>
    <scope>NUCLEOTIDE SEQUENCE [LARGE SCALE GENOMIC DNA]</scope>
    <source>
        <strain evidence="3">DYQJB</strain>
        <tissue evidence="3">Leaf</tissue>
    </source>
</reference>
<protein>
    <submittedName>
        <fullName evidence="3">Uncharacterized protein</fullName>
    </submittedName>
</protein>
<feature type="compositionally biased region" description="Polar residues" evidence="2">
    <location>
        <begin position="258"/>
        <end position="269"/>
    </location>
</feature>
<feature type="region of interest" description="Disordered" evidence="2">
    <location>
        <begin position="186"/>
        <end position="213"/>
    </location>
</feature>
<sequence length="294" mass="32779">MEKVMNILKPKPNPQQLLRDWQRRLRQECRNIERQIRDIQREEKNVQKAIREAAKRNDMGSAKALAMELVRSRKTVNRLYENKAQMNSISMHLGESVAIARTVGHLSKSAEVMKIVNNLMKAPEMAVTMQEFSKEMTKAGVIEEIVNDAVDTALDAEDIEDEIEEEVEKVLTAIAGETAAQLPEAVRKERVKQPAQSVGASEEDAIAEGVDDEEEMEEIRARLAKAAESFLSALLSRPSCPSAMLPRPGTTPVLLSPPHQTEFTYTSNLGLAPLPSRGPHGTPSFQHPRRAEDP</sequence>
<proteinExistence type="predicted"/>
<feature type="region of interest" description="Disordered" evidence="2">
    <location>
        <begin position="240"/>
        <end position="294"/>
    </location>
</feature>
<dbReference type="Pfam" id="PF03357">
    <property type="entry name" value="Snf7"/>
    <property type="match status" value="1"/>
</dbReference>
<evidence type="ECO:0000313" key="4">
    <source>
        <dbReference type="Proteomes" id="UP001603857"/>
    </source>
</evidence>
<keyword evidence="1" id="KW-0175">Coiled coil</keyword>
<evidence type="ECO:0000256" key="1">
    <source>
        <dbReference type="SAM" id="Coils"/>
    </source>
</evidence>
<dbReference type="Proteomes" id="UP001603857">
    <property type="component" value="Unassembled WGS sequence"/>
</dbReference>
<comment type="caution">
    <text evidence="3">The sequence shown here is derived from an EMBL/GenBank/DDBJ whole genome shotgun (WGS) entry which is preliminary data.</text>
</comment>
<keyword evidence="4" id="KW-1185">Reference proteome</keyword>
<evidence type="ECO:0000313" key="3">
    <source>
        <dbReference type="EMBL" id="KAL2328556.1"/>
    </source>
</evidence>
<organism evidence="3 4">
    <name type="scientific">Flemingia macrophylla</name>
    <dbReference type="NCBI Taxonomy" id="520843"/>
    <lineage>
        <taxon>Eukaryota</taxon>
        <taxon>Viridiplantae</taxon>
        <taxon>Streptophyta</taxon>
        <taxon>Embryophyta</taxon>
        <taxon>Tracheophyta</taxon>
        <taxon>Spermatophyta</taxon>
        <taxon>Magnoliopsida</taxon>
        <taxon>eudicotyledons</taxon>
        <taxon>Gunneridae</taxon>
        <taxon>Pentapetalae</taxon>
        <taxon>rosids</taxon>
        <taxon>fabids</taxon>
        <taxon>Fabales</taxon>
        <taxon>Fabaceae</taxon>
        <taxon>Papilionoideae</taxon>
        <taxon>50 kb inversion clade</taxon>
        <taxon>NPAAA clade</taxon>
        <taxon>indigoferoid/millettioid clade</taxon>
        <taxon>Phaseoleae</taxon>
        <taxon>Flemingia</taxon>
    </lineage>
</organism>
<dbReference type="EMBL" id="JBGMDY010000007">
    <property type="protein sequence ID" value="KAL2328556.1"/>
    <property type="molecule type" value="Genomic_DNA"/>
</dbReference>
<feature type="coiled-coil region" evidence="1">
    <location>
        <begin position="18"/>
        <end position="59"/>
    </location>
</feature>
<feature type="compositionally biased region" description="Acidic residues" evidence="2">
    <location>
        <begin position="201"/>
        <end position="213"/>
    </location>
</feature>
<dbReference type="PANTHER" id="PTHR10476">
    <property type="entry name" value="CHARGED MULTIVESICULAR BODY PROTEIN"/>
    <property type="match status" value="1"/>
</dbReference>
<accession>A0ABD1LYF4</accession>
<gene>
    <name evidence="3" type="ORF">Fmac_021983</name>
</gene>
<evidence type="ECO:0000256" key="2">
    <source>
        <dbReference type="SAM" id="MobiDB-lite"/>
    </source>
</evidence>
<dbReference type="AlphaFoldDB" id="A0ABD1LYF4"/>
<name>A0ABD1LYF4_9FABA</name>
<dbReference type="Gene3D" id="6.10.140.1230">
    <property type="match status" value="1"/>
</dbReference>
<dbReference type="InterPro" id="IPR005024">
    <property type="entry name" value="Snf7_fam"/>
</dbReference>